<evidence type="ECO:0000313" key="3">
    <source>
        <dbReference type="Proteomes" id="UP001189429"/>
    </source>
</evidence>
<feature type="signal peptide" evidence="1">
    <location>
        <begin position="1"/>
        <end position="24"/>
    </location>
</feature>
<dbReference type="InterPro" id="IPR036249">
    <property type="entry name" value="Thioredoxin-like_sf"/>
</dbReference>
<sequence length="184" mass="19009">RAAARGPRLALLAAAVARLAPGAAAPPPAEVLPQSSGAVVDLTDADFDDRVRNGTEDLAKRLGGGGARAAARVARVDATAETSLRDDFDVRSYPALKLIAEGSVYNYKGPRVADALEVLTCLFSPCVDGHRCCLCVLSLSLFPSPWAAFSHLVAHVMCPVPSVHVSPAKSGSPTPPQCSLLGAL</sequence>
<evidence type="ECO:0008006" key="4">
    <source>
        <dbReference type="Google" id="ProtNLM"/>
    </source>
</evidence>
<keyword evidence="3" id="KW-1185">Reference proteome</keyword>
<proteinExistence type="predicted"/>
<dbReference type="Gene3D" id="3.40.30.10">
    <property type="entry name" value="Glutaredoxin"/>
    <property type="match status" value="1"/>
</dbReference>
<protein>
    <recommendedName>
        <fullName evidence="4">Thioredoxin domain-containing protein</fullName>
    </recommendedName>
</protein>
<comment type="caution">
    <text evidence="2">The sequence shown here is derived from an EMBL/GenBank/DDBJ whole genome shotgun (WGS) entry which is preliminary data.</text>
</comment>
<organism evidence="2 3">
    <name type="scientific">Prorocentrum cordatum</name>
    <dbReference type="NCBI Taxonomy" id="2364126"/>
    <lineage>
        <taxon>Eukaryota</taxon>
        <taxon>Sar</taxon>
        <taxon>Alveolata</taxon>
        <taxon>Dinophyceae</taxon>
        <taxon>Prorocentrales</taxon>
        <taxon>Prorocentraceae</taxon>
        <taxon>Prorocentrum</taxon>
    </lineage>
</organism>
<accession>A0ABN9SZT6</accession>
<reference evidence="2" key="1">
    <citation type="submission" date="2023-10" db="EMBL/GenBank/DDBJ databases">
        <authorList>
            <person name="Chen Y."/>
            <person name="Shah S."/>
            <person name="Dougan E. K."/>
            <person name="Thang M."/>
            <person name="Chan C."/>
        </authorList>
    </citation>
    <scope>NUCLEOTIDE SEQUENCE [LARGE SCALE GENOMIC DNA]</scope>
</reference>
<dbReference type="Proteomes" id="UP001189429">
    <property type="component" value="Unassembled WGS sequence"/>
</dbReference>
<keyword evidence="1" id="KW-0732">Signal</keyword>
<evidence type="ECO:0000256" key="1">
    <source>
        <dbReference type="SAM" id="SignalP"/>
    </source>
</evidence>
<dbReference type="SUPFAM" id="SSF52833">
    <property type="entry name" value="Thioredoxin-like"/>
    <property type="match status" value="1"/>
</dbReference>
<name>A0ABN9SZT6_9DINO</name>
<evidence type="ECO:0000313" key="2">
    <source>
        <dbReference type="EMBL" id="CAK0838162.1"/>
    </source>
</evidence>
<feature type="non-terminal residue" evidence="2">
    <location>
        <position position="1"/>
    </location>
</feature>
<gene>
    <name evidence="2" type="ORF">PCOR1329_LOCUS34183</name>
</gene>
<dbReference type="EMBL" id="CAUYUJ010014204">
    <property type="protein sequence ID" value="CAK0838162.1"/>
    <property type="molecule type" value="Genomic_DNA"/>
</dbReference>
<feature type="chain" id="PRO_5046924696" description="Thioredoxin domain-containing protein" evidence="1">
    <location>
        <begin position="25"/>
        <end position="184"/>
    </location>
</feature>